<dbReference type="GO" id="GO:0006302">
    <property type="term" value="P:double-strand break repair"/>
    <property type="evidence" value="ECO:0007669"/>
    <property type="project" value="UniProtKB-UniRule"/>
</dbReference>
<dbReference type="GO" id="GO:0005524">
    <property type="term" value="F:ATP binding"/>
    <property type="evidence" value="ECO:0007669"/>
    <property type="project" value="UniProtKB-UniRule"/>
</dbReference>
<feature type="binding site" evidence="9">
    <location>
        <begin position="32"/>
        <end position="38"/>
    </location>
    <ligand>
        <name>ATP</name>
        <dbReference type="ChEBI" id="CHEBI:30616"/>
    </ligand>
</feature>
<protein>
    <recommendedName>
        <fullName evidence="9">DNA double-strand break repair Rad50 ATPase</fullName>
    </recommendedName>
</protein>
<dbReference type="PANTHER" id="PTHR32114">
    <property type="entry name" value="ABC TRANSPORTER ABCH.3"/>
    <property type="match status" value="1"/>
</dbReference>
<dbReference type="Proteomes" id="UP000077428">
    <property type="component" value="Unassembled WGS sequence"/>
</dbReference>
<dbReference type="InterPro" id="IPR013134">
    <property type="entry name" value="Zn_hook_RAD50"/>
</dbReference>
<keyword evidence="4 9" id="KW-0378">Hydrolase</keyword>
<feature type="binding site" evidence="9">
    <location>
        <begin position="827"/>
        <end position="832"/>
    </location>
    <ligand>
        <name>ATP</name>
        <dbReference type="ChEBI" id="CHEBI:30616"/>
    </ligand>
</feature>
<evidence type="ECO:0000256" key="4">
    <source>
        <dbReference type="ARBA" id="ARBA00022801"/>
    </source>
</evidence>
<keyword evidence="3 9" id="KW-0227">DNA damage</keyword>
<dbReference type="EMBL" id="LWMU01000041">
    <property type="protein sequence ID" value="KZX13951.1"/>
    <property type="molecule type" value="Genomic_DNA"/>
</dbReference>
<dbReference type="SUPFAM" id="SSF52540">
    <property type="entry name" value="P-loop containing nucleoside triphosphate hydrolases"/>
    <property type="match status" value="1"/>
</dbReference>
<keyword evidence="2 9" id="KW-0547">Nucleotide-binding</keyword>
<dbReference type="Gene3D" id="1.10.287.510">
    <property type="entry name" value="Helix hairpin bin"/>
    <property type="match status" value="1"/>
</dbReference>
<reference evidence="13" key="1">
    <citation type="journal article" date="2016" name="Genome Announc.">
        <title>Draft Genome Sequences of Methanobrevibacter curvatus DSM11111, Methanobrevibacter cuticularis DSM11139, Methanobrevibacter filiformis DSM11501, and Methanobrevibacter oralis DSM7256.</title>
        <authorList>
            <person name="Poehlein A."/>
            <person name="Seedorf H."/>
        </authorList>
    </citation>
    <scope>NUCLEOTIDE SEQUENCE [LARGE SCALE GENOMIC DNA]</scope>
    <source>
        <strain evidence="13">DSM 7256 / JCM 30027 / ZR</strain>
    </source>
</reference>
<dbReference type="GO" id="GO:0008270">
    <property type="term" value="F:zinc ion binding"/>
    <property type="evidence" value="ECO:0007669"/>
    <property type="project" value="UniProtKB-UniRule"/>
</dbReference>
<accession>A0A166BYM1</accession>
<keyword evidence="6 9" id="KW-0067">ATP-binding</keyword>
<dbReference type="PROSITE" id="PS51131">
    <property type="entry name" value="ZN_HOOK"/>
    <property type="match status" value="1"/>
</dbReference>
<dbReference type="HAMAP" id="MF_00449">
    <property type="entry name" value="RAD50"/>
    <property type="match status" value="1"/>
</dbReference>
<dbReference type="PATRIC" id="fig|66851.6.peg.239"/>
<feature type="binding site" evidence="9 10">
    <location>
        <position position="471"/>
    </location>
    <ligand>
        <name>Zn(2+)</name>
        <dbReference type="ChEBI" id="CHEBI:29105"/>
    </ligand>
</feature>
<comment type="caution">
    <text evidence="12">The sequence shown here is derived from an EMBL/GenBank/DDBJ whole genome shotgun (WGS) entry which is preliminary data.</text>
</comment>
<feature type="coiled-coil region" evidence="9">
    <location>
        <begin position="607"/>
        <end position="657"/>
    </location>
</feature>
<comment type="function">
    <text evidence="9">Part of the Rad50/Mre11 complex, which is involved in the early steps of DNA double-strand break (DSB) repair. The complex may facilitate opening of the processed DNA ends to aid in the recruitment of HerA and NurA. Rad50 controls the balance between DNA end bridging and DNA resection via ATP-dependent structural rearrangements of the Rad50/Mre11 complex.</text>
</comment>
<feature type="binding site" evidence="9">
    <location>
        <position position="12"/>
    </location>
    <ligand>
        <name>ATP</name>
        <dbReference type="ChEBI" id="CHEBI:30616"/>
    </ligand>
</feature>
<dbReference type="PANTHER" id="PTHR32114:SF2">
    <property type="entry name" value="ABC TRANSPORTER ABCH.3"/>
    <property type="match status" value="1"/>
</dbReference>
<evidence type="ECO:0000256" key="7">
    <source>
        <dbReference type="ARBA" id="ARBA00023054"/>
    </source>
</evidence>
<evidence type="ECO:0000313" key="12">
    <source>
        <dbReference type="EMBL" id="KZX13951.1"/>
    </source>
</evidence>
<evidence type="ECO:0000256" key="8">
    <source>
        <dbReference type="ARBA" id="ARBA00023204"/>
    </source>
</evidence>
<gene>
    <name evidence="9" type="primary">rad50</name>
    <name evidence="12" type="ORF">MBORA_01900</name>
</gene>
<comment type="cofactor">
    <cofactor evidence="9">
        <name>Zn(2+)</name>
        <dbReference type="ChEBI" id="CHEBI:29105"/>
    </cofactor>
    <text evidence="9">Binds 1 zinc ion per homodimer.</text>
</comment>
<evidence type="ECO:0000256" key="6">
    <source>
        <dbReference type="ARBA" id="ARBA00022840"/>
    </source>
</evidence>
<dbReference type="Pfam" id="PF04423">
    <property type="entry name" value="Rad50_zn_hook"/>
    <property type="match status" value="1"/>
</dbReference>
<evidence type="ECO:0000256" key="3">
    <source>
        <dbReference type="ARBA" id="ARBA00022763"/>
    </source>
</evidence>
<dbReference type="AlphaFoldDB" id="A0A166BYM1"/>
<dbReference type="STRING" id="66851.MBORA_01900"/>
<dbReference type="RefSeq" id="WP_063720108.1">
    <property type="nucleotide sequence ID" value="NZ_CAJVUI010000002.1"/>
</dbReference>
<keyword evidence="7 9" id="KW-0175">Coiled coil</keyword>
<evidence type="ECO:0000256" key="2">
    <source>
        <dbReference type="ARBA" id="ARBA00022741"/>
    </source>
</evidence>
<keyword evidence="1 9" id="KW-0479">Metal-binding</keyword>
<evidence type="ECO:0000256" key="5">
    <source>
        <dbReference type="ARBA" id="ARBA00022833"/>
    </source>
</evidence>
<evidence type="ECO:0000259" key="11">
    <source>
        <dbReference type="PROSITE" id="PS51131"/>
    </source>
</evidence>
<evidence type="ECO:0000313" key="13">
    <source>
        <dbReference type="Proteomes" id="UP000077428"/>
    </source>
</evidence>
<dbReference type="SUPFAM" id="SSF75712">
    <property type="entry name" value="Rad50 coiled-coil Zn hook"/>
    <property type="match status" value="1"/>
</dbReference>
<dbReference type="OrthoDB" id="25344at2157"/>
<comment type="similarity">
    <text evidence="9">Belongs to the SMC family. RAD50 subfamily.</text>
</comment>
<comment type="domain">
    <text evidence="9">The two conserved Cys that bind zinc constitute the zinc-hook, which separates the large intramolecular coiled coil regions. The 2 Cys residues coordinate one molecule of zinc with the help of the 2 Cys residues of the zinc-hook of another Rad50 molecule, thereby forming a V-shaped homodimer.</text>
</comment>
<evidence type="ECO:0000256" key="9">
    <source>
        <dbReference type="HAMAP-Rule" id="MF_00449"/>
    </source>
</evidence>
<keyword evidence="13" id="KW-1185">Reference proteome</keyword>
<feature type="binding site" evidence="9 10">
    <location>
        <position position="468"/>
    </location>
    <ligand>
        <name>Zn(2+)</name>
        <dbReference type="ChEBI" id="CHEBI:29105"/>
    </ligand>
</feature>
<dbReference type="Pfam" id="PF02463">
    <property type="entry name" value="SMC_N"/>
    <property type="match status" value="1"/>
</dbReference>
<dbReference type="InterPro" id="IPR027417">
    <property type="entry name" value="P-loop_NTPase"/>
</dbReference>
<feature type="coiled-coil region" evidence="9">
    <location>
        <begin position="193"/>
        <end position="384"/>
    </location>
</feature>
<keyword evidence="8 9" id="KW-0234">DNA repair</keyword>
<sequence>MIFTKLKLNNFKSYKNQTINFDEGISVIVGENGAGKSTILEAISFALFKQHTAKKIDDLVRNNSNEMSVELEFLSNARMYKIVRSKTKSKLKSSIYKKASAETDFVHICTGDKEVSNEILQILDIDSDLFLNAIYIRQGEIAELVDKTASEKKQLIGKLLGLDSLERSWKNFLQFINSYENQLSELKGKLYSSETLIEDLNLKNAELRDLKDRGHNLEAQISEVDELLKSSVEDKRTMEREKEIYETQMNNLKSEQNTLNVLERDKKVVQENLDEIKNAEEEITRLDKYVSKLDVYLDFEKSVTSIQRLKEDEDNIEETLKSISKQKSMITDKKEDYNNYLACEEEINKLTNQKNNFEKELASITRLEQDKKSLLKNIENDRNEIEDFFSRSKDKLQDNGLSQEILAEISEFIQLEEANNDLINEISSKIEDLSKDIITKNENIVSFKQNIKAAEKPLEELNDVENKCPVCQSDIDDKKKFELIEGYSLEIENNKKLISENEENVRLLTKNKSSFNEKLDLLQNLSKDIIEYKHKFSNLEKDLVKLSDIDESLEAKEYTTNKLGEIIILIDKQKTNRENFRESHERYIQAQGALEVLGSETESQYKLKQIRNEIDNHVKNIKLAIEQDPHLSGDISTVELQNRITDLKDKKEKYNQLKGFVQNKNSLTSQFDAIKEDIGVCLNQIEIIQNKIDASSYDGDKFEQVIYRFEMYGRRRETFNNELSGIKGRARELIATVKNLKEKIETSNKFQQEYDDISDYLFLLNHIRELYSKNGIQKDLRNISRPLIQQYTKQFFNEFNFNYSDLTLDDEYNVIVYGPEGESSISMVSGGEKIAIALALRLGITQAMAKGDLDTILLDEPTIHLDSSRRHELINLLKDMTLLPQMIIVTHESQLENAADNLIKVEKINGISKVIT</sequence>
<evidence type="ECO:0000256" key="10">
    <source>
        <dbReference type="PROSITE-ProRule" id="PRU00471"/>
    </source>
</evidence>
<name>A0A166BYM1_METOA</name>
<dbReference type="InterPro" id="IPR003395">
    <property type="entry name" value="RecF/RecN/SMC_N"/>
</dbReference>
<evidence type="ECO:0000256" key="1">
    <source>
        <dbReference type="ARBA" id="ARBA00022723"/>
    </source>
</evidence>
<dbReference type="InterPro" id="IPR022982">
    <property type="entry name" value="Rad50_ATPase_archaeal"/>
</dbReference>
<feature type="binding site" evidence="9">
    <location>
        <position position="138"/>
    </location>
    <ligand>
        <name>ATP</name>
        <dbReference type="ChEBI" id="CHEBI:30616"/>
    </ligand>
</feature>
<feature type="domain" description="Zinc-hook" evidence="11">
    <location>
        <begin position="423"/>
        <end position="520"/>
    </location>
</feature>
<dbReference type="Gene3D" id="3.40.50.300">
    <property type="entry name" value="P-loop containing nucleotide triphosphate hydrolases"/>
    <property type="match status" value="2"/>
</dbReference>
<comment type="subunit">
    <text evidence="9">Homodimer. Forms a heterotetramer composed of two Mre11 subunits and two Rad50 subunits.</text>
</comment>
<organism evidence="12 13">
    <name type="scientific">Methanobrevibacter oralis</name>
    <dbReference type="NCBI Taxonomy" id="66851"/>
    <lineage>
        <taxon>Archaea</taxon>
        <taxon>Methanobacteriati</taxon>
        <taxon>Methanobacteriota</taxon>
        <taxon>Methanomada group</taxon>
        <taxon>Methanobacteria</taxon>
        <taxon>Methanobacteriales</taxon>
        <taxon>Methanobacteriaceae</taxon>
        <taxon>Methanobrevibacter</taxon>
    </lineage>
</organism>
<dbReference type="GO" id="GO:0016887">
    <property type="term" value="F:ATP hydrolysis activity"/>
    <property type="evidence" value="ECO:0007669"/>
    <property type="project" value="UniProtKB-UniRule"/>
</dbReference>
<keyword evidence="5 9" id="KW-0862">Zinc</keyword>
<proteinExistence type="inferred from homology"/>